<dbReference type="OrthoDB" id="276546at2759"/>
<dbReference type="GO" id="GO:0003959">
    <property type="term" value="F:NADPH dehydrogenase activity"/>
    <property type="evidence" value="ECO:0007669"/>
    <property type="project" value="TreeGrafter"/>
</dbReference>
<dbReference type="SUPFAM" id="SSF51395">
    <property type="entry name" value="FMN-linked oxidoreductases"/>
    <property type="match status" value="1"/>
</dbReference>
<dbReference type="Proteomes" id="UP000605986">
    <property type="component" value="Unassembled WGS sequence"/>
</dbReference>
<dbReference type="Gene3D" id="3.20.20.70">
    <property type="entry name" value="Aldolase class I"/>
    <property type="match status" value="1"/>
</dbReference>
<dbReference type="AlphaFoldDB" id="A0A8H4KDH5"/>
<feature type="domain" description="NADH:flavin oxidoreductase/NADH oxidase N-terminal" evidence="2">
    <location>
        <begin position="19"/>
        <end position="327"/>
    </location>
</feature>
<evidence type="ECO:0000313" key="3">
    <source>
        <dbReference type="EMBL" id="KAF4448026.1"/>
    </source>
</evidence>
<protein>
    <submittedName>
        <fullName evidence="3">Putative nadph dehydrogenase protein</fullName>
    </submittedName>
</protein>
<comment type="caution">
    <text evidence="3">The sequence shown here is derived from an EMBL/GenBank/DDBJ whole genome shotgun (WGS) entry which is preliminary data.</text>
</comment>
<gene>
    <name evidence="3" type="ORF">F53441_8499</name>
</gene>
<evidence type="ECO:0000259" key="2">
    <source>
        <dbReference type="Pfam" id="PF00724"/>
    </source>
</evidence>
<dbReference type="InterPro" id="IPR045247">
    <property type="entry name" value="Oye-like"/>
</dbReference>
<dbReference type="PANTHER" id="PTHR22893:SF91">
    <property type="entry name" value="NADPH DEHYDROGENASE 2-RELATED"/>
    <property type="match status" value="1"/>
</dbReference>
<sequence length="379" mass="41882">MTSSMPLTKPTNLIRDSRLFQPMEIGNIKINHRIGHPGLSRLRASDGHVPTEMMKDYYLQRTVVPGTLLISESNIVAPAHGGFPNTPGLWNGVQVEAWKSIVDAVHAKDIAKAEGLIPLAPSAIAATADGDVPEPMSVETIQKSVREHVEAAKNAMRAGFDAVEVYAANGYLIDSFIQDVSNQRSDDYGGSIENRSRFLYEILKGIVDAIGADKVGLRLSPWSTFQGMRMTDPIPQFTDVIKKASSLNLAYLHLIESRVAGVDDSEGTDKLDFAYDLWNGPILVAGGYTPEAARQHVEAHPDKDIMVMFGRYFTSNPDLVFKIRKGLSFRQYDRNAFYVPKSEAGYANYSYSNEYLEAAKAQDLAETFKMSMDNPKLVL</sequence>
<dbReference type="EMBL" id="JAADJG010000362">
    <property type="protein sequence ID" value="KAF4448026.1"/>
    <property type="molecule type" value="Genomic_DNA"/>
</dbReference>
<dbReference type="InterPro" id="IPR013785">
    <property type="entry name" value="Aldolase_TIM"/>
</dbReference>
<organism evidence="3 4">
    <name type="scientific">Fusarium austroafricanum</name>
    <dbReference type="NCBI Taxonomy" id="2364996"/>
    <lineage>
        <taxon>Eukaryota</taxon>
        <taxon>Fungi</taxon>
        <taxon>Dikarya</taxon>
        <taxon>Ascomycota</taxon>
        <taxon>Pezizomycotina</taxon>
        <taxon>Sordariomycetes</taxon>
        <taxon>Hypocreomycetidae</taxon>
        <taxon>Hypocreales</taxon>
        <taxon>Nectriaceae</taxon>
        <taxon>Fusarium</taxon>
        <taxon>Fusarium concolor species complex</taxon>
    </lineage>
</organism>
<evidence type="ECO:0000256" key="1">
    <source>
        <dbReference type="ARBA" id="ARBA00022630"/>
    </source>
</evidence>
<keyword evidence="4" id="KW-1185">Reference proteome</keyword>
<dbReference type="GO" id="GO:0010181">
    <property type="term" value="F:FMN binding"/>
    <property type="evidence" value="ECO:0007669"/>
    <property type="project" value="InterPro"/>
</dbReference>
<accession>A0A8H4KDH5</accession>
<reference evidence="3" key="1">
    <citation type="submission" date="2020-01" db="EMBL/GenBank/DDBJ databases">
        <title>Identification and distribution of gene clusters putatively required for synthesis of sphingolipid metabolism inhibitors in phylogenetically diverse species of the filamentous fungus Fusarium.</title>
        <authorList>
            <person name="Kim H.-S."/>
            <person name="Busman M."/>
            <person name="Brown D.W."/>
            <person name="Divon H."/>
            <person name="Uhlig S."/>
            <person name="Proctor R.H."/>
        </authorList>
    </citation>
    <scope>NUCLEOTIDE SEQUENCE</scope>
    <source>
        <strain evidence="3">NRRL 53441</strain>
    </source>
</reference>
<proteinExistence type="predicted"/>
<dbReference type="CDD" id="cd02933">
    <property type="entry name" value="OYE_like_FMN"/>
    <property type="match status" value="1"/>
</dbReference>
<keyword evidence="1" id="KW-0285">Flavoprotein</keyword>
<evidence type="ECO:0000313" key="4">
    <source>
        <dbReference type="Proteomes" id="UP000605986"/>
    </source>
</evidence>
<dbReference type="PANTHER" id="PTHR22893">
    <property type="entry name" value="NADH OXIDOREDUCTASE-RELATED"/>
    <property type="match status" value="1"/>
</dbReference>
<dbReference type="Pfam" id="PF00724">
    <property type="entry name" value="Oxidored_FMN"/>
    <property type="match status" value="1"/>
</dbReference>
<dbReference type="InterPro" id="IPR001155">
    <property type="entry name" value="OxRdtase_FMN_N"/>
</dbReference>
<name>A0A8H4KDH5_9HYPO</name>